<sequence>MSTFARTSSLLLSPFPEEICALRRSQPLAVVDVEIAFSNISRTGTYTCKS</sequence>
<organism evidence="1">
    <name type="scientific">Ostreococcus tauri</name>
    <name type="common">Marine green alga</name>
    <dbReference type="NCBI Taxonomy" id="70448"/>
    <lineage>
        <taxon>Eukaryota</taxon>
        <taxon>Viridiplantae</taxon>
        <taxon>Chlorophyta</taxon>
        <taxon>Mamiellophyceae</taxon>
        <taxon>Mamiellales</taxon>
        <taxon>Bathycoccaceae</taxon>
        <taxon>Ostreococcus</taxon>
    </lineage>
</organism>
<dbReference type="EMBL" id="KZ155785">
    <property type="protein sequence ID" value="OUS46001.1"/>
    <property type="molecule type" value="Genomic_DNA"/>
</dbReference>
<protein>
    <submittedName>
        <fullName evidence="1">Uncharacterized protein</fullName>
    </submittedName>
</protein>
<evidence type="ECO:0000313" key="1">
    <source>
        <dbReference type="EMBL" id="OUS46001.1"/>
    </source>
</evidence>
<reference evidence="1" key="1">
    <citation type="submission" date="2017-04" db="EMBL/GenBank/DDBJ databases">
        <title>Population genomics of picophytoplankton unveils novel chromosome hypervariability.</title>
        <authorList>
            <consortium name="DOE Joint Genome Institute"/>
            <person name="Blanc-Mathieu R."/>
            <person name="Krasovec M."/>
            <person name="Hebrard M."/>
            <person name="Yau S."/>
            <person name="Desgranges E."/>
            <person name="Martin J."/>
            <person name="Schackwitz W."/>
            <person name="Kuo A."/>
            <person name="Salin G."/>
            <person name="Donnadieu C."/>
            <person name="Desdevises Y."/>
            <person name="Sanchez-Ferandin S."/>
            <person name="Moreau H."/>
            <person name="Rivals E."/>
            <person name="Grigoriev I.V."/>
            <person name="Grimsley N."/>
            <person name="Eyre-Walker A."/>
            <person name="Piganeau G."/>
        </authorList>
    </citation>
    <scope>NUCLEOTIDE SEQUENCE [LARGE SCALE GENOMIC DNA]</scope>
    <source>
        <strain evidence="1">RCC 1115</strain>
    </source>
</reference>
<gene>
    <name evidence="1" type="ORF">BE221DRAFT_75583</name>
</gene>
<accession>A0A1Y5I981</accession>
<dbReference type="AlphaFoldDB" id="A0A1Y5I981"/>
<proteinExistence type="predicted"/>
<dbReference type="Proteomes" id="UP000195557">
    <property type="component" value="Unassembled WGS sequence"/>
</dbReference>
<name>A0A1Y5I981_OSTTA</name>